<reference evidence="1" key="1">
    <citation type="submission" date="2022-08" db="EMBL/GenBank/DDBJ databases">
        <title>Genome Sequence of Pycnoporus sanguineus.</title>
        <authorList>
            <person name="Buettner E."/>
        </authorList>
    </citation>
    <scope>NUCLEOTIDE SEQUENCE</scope>
    <source>
        <strain evidence="1">CG-C14</strain>
    </source>
</reference>
<organism evidence="1 2">
    <name type="scientific">Trametes sanguinea</name>
    <dbReference type="NCBI Taxonomy" id="158606"/>
    <lineage>
        <taxon>Eukaryota</taxon>
        <taxon>Fungi</taxon>
        <taxon>Dikarya</taxon>
        <taxon>Basidiomycota</taxon>
        <taxon>Agaricomycotina</taxon>
        <taxon>Agaricomycetes</taxon>
        <taxon>Polyporales</taxon>
        <taxon>Polyporaceae</taxon>
        <taxon>Trametes</taxon>
    </lineage>
</organism>
<name>A0ACC1MC98_9APHY</name>
<evidence type="ECO:0000313" key="1">
    <source>
        <dbReference type="EMBL" id="KAJ2957901.1"/>
    </source>
</evidence>
<dbReference type="Proteomes" id="UP001144978">
    <property type="component" value="Unassembled WGS sequence"/>
</dbReference>
<gene>
    <name evidence="1" type="ORF">NUW54_g14568</name>
</gene>
<protein>
    <submittedName>
        <fullName evidence="1">Uncharacterized protein</fullName>
    </submittedName>
</protein>
<evidence type="ECO:0000313" key="2">
    <source>
        <dbReference type="Proteomes" id="UP001144978"/>
    </source>
</evidence>
<proteinExistence type="predicted"/>
<comment type="caution">
    <text evidence="1">The sequence shown here is derived from an EMBL/GenBank/DDBJ whole genome shotgun (WGS) entry which is preliminary data.</text>
</comment>
<dbReference type="EMBL" id="JANSHE010007636">
    <property type="protein sequence ID" value="KAJ2957901.1"/>
    <property type="molecule type" value="Genomic_DNA"/>
</dbReference>
<sequence>MRLLNHSTFFFMLSSNRYARRAQRSAQYGHETRNTNHDTLPATPHGNGIAAVYQRFSSRAASRVLASRPLVRAPVAVGKPAALLARRRGEGKAEPELAQQRLISEQEASQSLPTPVSAPHTPADARWPIKRARTLPASHKKRPPPLDLAPVDAPLSRLLTLGTASASAPRRSSPCARRRACGRAKLRWCA</sequence>
<accession>A0ACC1MC98</accession>
<keyword evidence="2" id="KW-1185">Reference proteome</keyword>